<evidence type="ECO:0000256" key="2">
    <source>
        <dbReference type="ARBA" id="ARBA00006285"/>
    </source>
</evidence>
<proteinExistence type="inferred from homology"/>
<keyword evidence="4" id="KW-0378">Hydrolase</keyword>
<dbReference type="SUPFAM" id="SSF51445">
    <property type="entry name" value="(Trans)glycosidases"/>
    <property type="match status" value="1"/>
</dbReference>
<dbReference type="InterPro" id="IPR025705">
    <property type="entry name" value="Beta_hexosaminidase_sua/sub"/>
</dbReference>
<accession>A0ABT1NX73</accession>
<dbReference type="Gene3D" id="3.20.20.80">
    <property type="entry name" value="Glycosidases"/>
    <property type="match status" value="2"/>
</dbReference>
<dbReference type="PANTHER" id="PTHR22600">
    <property type="entry name" value="BETA-HEXOSAMINIDASE"/>
    <property type="match status" value="1"/>
</dbReference>
<reference evidence="11" key="1">
    <citation type="thesis" date="2020" institute="Technische Universitat Dresden" country="Dresden, Germany">
        <title>The Agarolytic System of Microbulbifer elongatus PORT2, Isolated from Batu Karas, Pangandaran West Java Indonesia.</title>
        <authorList>
            <person name="Anggraeni S.R."/>
        </authorList>
    </citation>
    <scope>NUCLEOTIDE SEQUENCE</scope>
    <source>
        <strain evidence="11">PORT2</strain>
    </source>
</reference>
<feature type="domain" description="Glycoside hydrolase family 20 catalytic" evidence="9">
    <location>
        <begin position="579"/>
        <end position="624"/>
    </location>
</feature>
<dbReference type="PRINTS" id="PR00738">
    <property type="entry name" value="GLHYDRLASE20"/>
</dbReference>
<dbReference type="PANTHER" id="PTHR22600:SF57">
    <property type="entry name" value="BETA-N-ACETYLHEXOSAMINIDASE"/>
    <property type="match status" value="1"/>
</dbReference>
<dbReference type="Proteomes" id="UP001205566">
    <property type="component" value="Unassembled WGS sequence"/>
</dbReference>
<dbReference type="EMBL" id="JACASI010000012">
    <property type="protein sequence ID" value="MCQ3828491.1"/>
    <property type="molecule type" value="Genomic_DNA"/>
</dbReference>
<keyword evidence="12" id="KW-1185">Reference proteome</keyword>
<comment type="similarity">
    <text evidence="2">Belongs to the glycosyl hydrolase 20 family.</text>
</comment>
<protein>
    <recommendedName>
        <fullName evidence="3">beta-N-acetylhexosaminidase</fullName>
        <ecNumber evidence="3">3.2.1.52</ecNumber>
    </recommendedName>
    <alternativeName>
        <fullName evidence="6">Beta-N-acetylhexosaminidase</fullName>
    </alternativeName>
    <alternativeName>
        <fullName evidence="7">N-acetyl-beta-glucosaminidase</fullName>
    </alternativeName>
</protein>
<dbReference type="InterPro" id="IPR029018">
    <property type="entry name" value="Hex-like_dom2"/>
</dbReference>
<gene>
    <name evidence="11" type="ORF">HXX02_03460</name>
</gene>
<evidence type="ECO:0000256" key="6">
    <source>
        <dbReference type="ARBA" id="ARBA00030512"/>
    </source>
</evidence>
<evidence type="ECO:0000256" key="4">
    <source>
        <dbReference type="ARBA" id="ARBA00022801"/>
    </source>
</evidence>
<dbReference type="Pfam" id="PF00728">
    <property type="entry name" value="Glyco_hydro_20"/>
    <property type="match status" value="2"/>
</dbReference>
<feature type="domain" description="Beta-hexosaminidase bacterial type N-terminal" evidence="10">
    <location>
        <begin position="37"/>
        <end position="187"/>
    </location>
</feature>
<evidence type="ECO:0000313" key="12">
    <source>
        <dbReference type="Proteomes" id="UP001205566"/>
    </source>
</evidence>
<dbReference type="RefSeq" id="WP_255873328.1">
    <property type="nucleotide sequence ID" value="NZ_JACASI010000012.1"/>
</dbReference>
<dbReference type="EC" id="3.2.1.52" evidence="3"/>
<evidence type="ECO:0000259" key="10">
    <source>
        <dbReference type="Pfam" id="PF02838"/>
    </source>
</evidence>
<evidence type="ECO:0000259" key="9">
    <source>
        <dbReference type="Pfam" id="PF00728"/>
    </source>
</evidence>
<evidence type="ECO:0000256" key="7">
    <source>
        <dbReference type="ARBA" id="ARBA00033000"/>
    </source>
</evidence>
<dbReference type="InterPro" id="IPR015882">
    <property type="entry name" value="HEX_bac_N"/>
</dbReference>
<evidence type="ECO:0000313" key="11">
    <source>
        <dbReference type="EMBL" id="MCQ3828491.1"/>
    </source>
</evidence>
<dbReference type="InterPro" id="IPR017853">
    <property type="entry name" value="GH"/>
</dbReference>
<feature type="signal peptide" evidence="8">
    <location>
        <begin position="1"/>
        <end position="25"/>
    </location>
</feature>
<dbReference type="SUPFAM" id="SSF55545">
    <property type="entry name" value="beta-N-acetylhexosaminidase-like domain"/>
    <property type="match status" value="1"/>
</dbReference>
<keyword evidence="8" id="KW-0732">Signal</keyword>
<keyword evidence="5" id="KW-0326">Glycosidase</keyword>
<feature type="domain" description="Glycoside hydrolase family 20 catalytic" evidence="9">
    <location>
        <begin position="190"/>
        <end position="473"/>
    </location>
</feature>
<evidence type="ECO:0000256" key="5">
    <source>
        <dbReference type="ARBA" id="ARBA00023295"/>
    </source>
</evidence>
<feature type="chain" id="PRO_5045208590" description="beta-N-acetylhexosaminidase" evidence="8">
    <location>
        <begin position="26"/>
        <end position="842"/>
    </location>
</feature>
<sequence length="842" mass="94401">MANFLFKVSTLTGLALLIAAPIGSAESTGRGEIELHTPLMPYPRQIQPVSANPMQLDASSRLCFAHAASPKLIAATERFRAQLQRQRNIALRAAVDCKKIADNNAAARIEIAFESKPKHIDESTLAALDVNREFYRLRIEADKVRLSAHSDTGLLHGLQTLSQMGGVGENTSGANGISLPALEIVDYPQFRWRGVLLDSARHFLSVDTIKRQLDGMAAAKLNVFHWHLTDDQGWRLESRAYPKLHQTAPGGNFYTWEQVREIVAYAAERGIVVVPEIDMPGHASAIAVAYPELMSAPGPYQPEDRWGVHKPLLNPANPAVYTFAEKILGEVAELFPFEYVHIGGDEVDPEHWEQNPQIQRYMQEHDLANSHALHNYFNSRLAEILKGLHRKMIGWDETLHPDLAPTAAVQSWRGPDALGEIARAGHYGILSTGFYVDQPQYTSYHYRNNIIPAPLEFAAIQPGEKWQTWQFEAPRKRGSAVTGSFTIVESSSGKLRGVMVFNGKKPAILHQVRRTGPYTYFRLDTWMGPLRARVNLQDEALGGEFIVGNAPYHPTGELIASNNQESKVPTFSSGSSGTAALNDAQKKNILGGEAALWAEMVDEHNIDLRLWPRTFAVAERLWSDKELKYEDFLYQRLSGIDQWAEAALGLQHNIQQTDAQAELFPKDLQAEALAFSAVLEPAHYYHRHHEKSVNETYSRRDSLHRFADSLPVESMALRDYRQLLDSLPENPESDFTRTRVLSGLESMQRAGAAAEILLNQKGQLSPEVQQLAEKVQQQLELAVLITERYQKQQTFSESEEINIRTRLAALKGMHAEVTLPAVYVLERLLDQLQYALTKSQKK</sequence>
<name>A0ABT1NX73_9GAMM</name>
<comment type="catalytic activity">
    <reaction evidence="1">
        <text>Hydrolysis of terminal non-reducing N-acetyl-D-hexosamine residues in N-acetyl-beta-D-hexosaminides.</text>
        <dbReference type="EC" id="3.2.1.52"/>
    </reaction>
</comment>
<organism evidence="11 12">
    <name type="scientific">Microbulbifer elongatus</name>
    <dbReference type="NCBI Taxonomy" id="86173"/>
    <lineage>
        <taxon>Bacteria</taxon>
        <taxon>Pseudomonadati</taxon>
        <taxon>Pseudomonadota</taxon>
        <taxon>Gammaproteobacteria</taxon>
        <taxon>Cellvibrionales</taxon>
        <taxon>Microbulbiferaceae</taxon>
        <taxon>Microbulbifer</taxon>
    </lineage>
</organism>
<evidence type="ECO:0000256" key="1">
    <source>
        <dbReference type="ARBA" id="ARBA00001231"/>
    </source>
</evidence>
<dbReference type="Gene3D" id="3.30.379.10">
    <property type="entry name" value="Chitobiase/beta-hexosaminidase domain 2-like"/>
    <property type="match status" value="1"/>
</dbReference>
<evidence type="ECO:0000256" key="3">
    <source>
        <dbReference type="ARBA" id="ARBA00012663"/>
    </source>
</evidence>
<dbReference type="InterPro" id="IPR015883">
    <property type="entry name" value="Glyco_hydro_20_cat"/>
</dbReference>
<dbReference type="Pfam" id="PF02838">
    <property type="entry name" value="Glyco_hydro_20b"/>
    <property type="match status" value="1"/>
</dbReference>
<comment type="caution">
    <text evidence="11">The sequence shown here is derived from an EMBL/GenBank/DDBJ whole genome shotgun (WGS) entry which is preliminary data.</text>
</comment>
<evidence type="ECO:0000256" key="8">
    <source>
        <dbReference type="SAM" id="SignalP"/>
    </source>
</evidence>